<dbReference type="EMBL" id="JAHFXF010000167">
    <property type="protein sequence ID" value="KAG9694262.1"/>
    <property type="molecule type" value="Genomic_DNA"/>
</dbReference>
<evidence type="ECO:0000259" key="2">
    <source>
        <dbReference type="PROSITE" id="PS50097"/>
    </source>
</evidence>
<reference evidence="3" key="2">
    <citation type="submission" date="2021-08" db="EMBL/GenBank/DDBJ databases">
        <authorList>
            <person name="Gostincar C."/>
            <person name="Sun X."/>
            <person name="Song Z."/>
            <person name="Gunde-Cimerman N."/>
        </authorList>
    </citation>
    <scope>NUCLEOTIDE SEQUENCE</scope>
    <source>
        <strain evidence="3">EXF-9911</strain>
    </source>
</reference>
<feature type="domain" description="BTB" evidence="2">
    <location>
        <begin position="287"/>
        <end position="348"/>
    </location>
</feature>
<dbReference type="PANTHER" id="PTHR24413">
    <property type="entry name" value="SPECKLE-TYPE POZ PROTEIN"/>
    <property type="match status" value="1"/>
</dbReference>
<organism evidence="3 4">
    <name type="scientific">Aureobasidium melanogenum</name>
    <name type="common">Aureobasidium pullulans var. melanogenum</name>
    <dbReference type="NCBI Taxonomy" id="46634"/>
    <lineage>
        <taxon>Eukaryota</taxon>
        <taxon>Fungi</taxon>
        <taxon>Dikarya</taxon>
        <taxon>Ascomycota</taxon>
        <taxon>Pezizomycotina</taxon>
        <taxon>Dothideomycetes</taxon>
        <taxon>Dothideomycetidae</taxon>
        <taxon>Dothideales</taxon>
        <taxon>Saccotheciaceae</taxon>
        <taxon>Aureobasidium</taxon>
    </lineage>
</organism>
<feature type="domain" description="BTB" evidence="2">
    <location>
        <begin position="35"/>
        <end position="99"/>
    </location>
</feature>
<evidence type="ECO:0000256" key="1">
    <source>
        <dbReference type="SAM" id="MobiDB-lite"/>
    </source>
</evidence>
<protein>
    <recommendedName>
        <fullName evidence="2">BTB domain-containing protein</fullName>
    </recommendedName>
</protein>
<reference evidence="3" key="1">
    <citation type="journal article" date="2021" name="J Fungi (Basel)">
        <title>Virulence traits and population genomics of the black yeast Aureobasidium melanogenum.</title>
        <authorList>
            <person name="Cernosa A."/>
            <person name="Sun X."/>
            <person name="Gostincar C."/>
            <person name="Fang C."/>
            <person name="Gunde-Cimerman N."/>
            <person name="Song Z."/>
        </authorList>
    </citation>
    <scope>NUCLEOTIDE SEQUENCE</scope>
    <source>
        <strain evidence="3">EXF-9911</strain>
    </source>
</reference>
<dbReference type="CDD" id="cd18186">
    <property type="entry name" value="BTB_POZ_ZBTB_KLHL-like"/>
    <property type="match status" value="2"/>
</dbReference>
<dbReference type="Pfam" id="PF00651">
    <property type="entry name" value="BTB"/>
    <property type="match status" value="2"/>
</dbReference>
<name>A0A9P8EN88_AURME</name>
<dbReference type="SMART" id="SM00225">
    <property type="entry name" value="BTB"/>
    <property type="match status" value="2"/>
</dbReference>
<feature type="region of interest" description="Disordered" evidence="1">
    <location>
        <begin position="1"/>
        <end position="24"/>
    </location>
</feature>
<accession>A0A9P8EN88</accession>
<dbReference type="OrthoDB" id="6359816at2759"/>
<dbReference type="InterPro" id="IPR011333">
    <property type="entry name" value="SKP1/BTB/POZ_sf"/>
</dbReference>
<evidence type="ECO:0000313" key="3">
    <source>
        <dbReference type="EMBL" id="KAG9694262.1"/>
    </source>
</evidence>
<dbReference type="Gene3D" id="3.30.710.10">
    <property type="entry name" value="Potassium Channel Kv1.1, Chain A"/>
    <property type="match status" value="2"/>
</dbReference>
<proteinExistence type="predicted"/>
<dbReference type="Proteomes" id="UP000779574">
    <property type="component" value="Unassembled WGS sequence"/>
</dbReference>
<sequence length="476" mass="54037">MSGHISVRTSSEGPTPRGPREERKLGTFFSDKTLSDVIVKFGDQEIFAHRLVLVKSSIWFEKALLGEFKAMIDIGGDDDPAAVTAMLRYFYDETYRLDGLDGDSADKHLTMYRLGDLYDAPDLRKRAACHFINSLREDRYGTSASDQYQFPDHIVRSVQQVIGPSADTFADNSIQGDVFKFIIEVASSLYKSELFQELLADGTMFGESLSRRFLQKTGELITRLQSRAREDWGAPPSTPRDTPWSWEDSPWYPACAQVDCFLPHVSAIMANITPVKKRTFFNDEQFSDVIVKFGNQQIFAHKVMLASGSVWFEKALCGNFSEANKKVIELHDEDASPNAIMAMLKHLYGSGYLKQDMQVDPRHVPGFHLEVFTLGDKYDIKTLRSDAAERFERFLQNEEKSSEFWDETIYVIQKVVGPSALQLADQSLAEDTRDFVVNNFGLLFNDNTFRRLMAAGTMLDQNLAYDLLTQICERLS</sequence>
<dbReference type="InterPro" id="IPR000210">
    <property type="entry name" value="BTB/POZ_dom"/>
</dbReference>
<dbReference type="SUPFAM" id="SSF54695">
    <property type="entry name" value="POZ domain"/>
    <property type="match status" value="2"/>
</dbReference>
<evidence type="ECO:0000313" key="4">
    <source>
        <dbReference type="Proteomes" id="UP000779574"/>
    </source>
</evidence>
<comment type="caution">
    <text evidence="3">The sequence shown here is derived from an EMBL/GenBank/DDBJ whole genome shotgun (WGS) entry which is preliminary data.</text>
</comment>
<feature type="non-terminal residue" evidence="3">
    <location>
        <position position="476"/>
    </location>
</feature>
<dbReference type="PROSITE" id="PS50097">
    <property type="entry name" value="BTB"/>
    <property type="match status" value="2"/>
</dbReference>
<dbReference type="AlphaFoldDB" id="A0A9P8EN88"/>
<gene>
    <name evidence="3" type="ORF">KCU76_g5371</name>
</gene>